<dbReference type="SUPFAM" id="SSF55486">
    <property type="entry name" value="Metalloproteases ('zincins'), catalytic domain"/>
    <property type="match status" value="1"/>
</dbReference>
<sequence>MAPAPVPRSEDPATQANYHEIVTEHIHLDWIIDWKEKTIGGSVQHTMRALESTSVAIFDSSYLTINGVTTASGTPLDFDLPPRHKVMGSALKVTLPHELKKGETIDLVISYETTKDCTALGWMQPSQTASGLYPFLYSQCQAIHCRSLVPVQDTPAIKSTYSASVTSPLPILMSALGISPSREEMSSPEIDPKVSKTYTFEQRTPIPSYLIAVAGGELAFAPLGPRTGVWAQPAVLEAATWEFKRDTEKFVSLAEGIASPYSWGRFDMLVLPASFAYGGMENANLTFLTPALVVGDRSEVDVIAHELSHSWFGNLIGCANWQSFWLNESWTTYTERLLTQALHGAAARSFDYIVGRLALDEALKQMSHEPRFQRLHVPYKVGEDPDDGFSTVPYDKGANMLLYLERLVGGLEVFGDYHKAYVQRFSGLSIVTNDWLEHFWQYWSQFPEKEEILRKEFDVDAWLNGEGLELPVKIEYDTSLADNAYDLAARWDSARSQDSFPEFTAADVEGWTSNQVSMLLDTLHKYEPFSESAVEAVQKTYGVNKTSNPEIKLRWLLFALKSGFYKEEAAKWVQGQGRMKYCRPTYKALAKVDYELAKKTFLDAESFYHPIARDMIVKDLGL</sequence>
<evidence type="ECO:0000313" key="13">
    <source>
        <dbReference type="Proteomes" id="UP000193467"/>
    </source>
</evidence>
<feature type="active site" description="Proton acceptor" evidence="9">
    <location>
        <position position="306"/>
    </location>
</feature>
<dbReference type="Gene3D" id="3.30.2010.30">
    <property type="match status" value="1"/>
</dbReference>
<comment type="caution">
    <text evidence="12">The sequence shown here is derived from an EMBL/GenBank/DDBJ whole genome shotgun (WGS) entry which is preliminary data.</text>
</comment>
<proteinExistence type="inferred from homology"/>
<evidence type="ECO:0000256" key="3">
    <source>
        <dbReference type="ARBA" id="ARBA00022490"/>
    </source>
</evidence>
<dbReference type="Gene3D" id="2.60.40.1730">
    <property type="entry name" value="tricorn interacting facor f3 domain"/>
    <property type="match status" value="1"/>
</dbReference>
<keyword evidence="8" id="KW-0482">Metalloprotease</keyword>
<dbReference type="InterPro" id="IPR027268">
    <property type="entry name" value="Peptidase_M4/M1_CTD_sf"/>
</dbReference>
<keyword evidence="5 10" id="KW-0479">Metal-binding</keyword>
<comment type="cofactor">
    <cofactor evidence="10">
        <name>Zn(2+)</name>
        <dbReference type="ChEBI" id="CHEBI:29105"/>
    </cofactor>
    <text evidence="10">Binds 1 zinc ion per subunit.</text>
</comment>
<keyword evidence="7 10" id="KW-0862">Zinc</keyword>
<dbReference type="InterPro" id="IPR042097">
    <property type="entry name" value="Aminopeptidase_N-like_N_sf"/>
</dbReference>
<dbReference type="GO" id="GO:0006508">
    <property type="term" value="P:proteolysis"/>
    <property type="evidence" value="ECO:0007669"/>
    <property type="project" value="UniProtKB-KW"/>
</dbReference>
<evidence type="ECO:0000256" key="1">
    <source>
        <dbReference type="ARBA" id="ARBA00004496"/>
    </source>
</evidence>
<dbReference type="InterPro" id="IPR045357">
    <property type="entry name" value="Aminopeptidase_N-like_N"/>
</dbReference>
<dbReference type="InParanoid" id="A0A1Y2FZT4"/>
<dbReference type="GO" id="GO:0008237">
    <property type="term" value="F:metallopeptidase activity"/>
    <property type="evidence" value="ECO:0007669"/>
    <property type="project" value="UniProtKB-KW"/>
</dbReference>
<feature type="binding site" evidence="10">
    <location>
        <position position="309"/>
    </location>
    <ligand>
        <name>Zn(2+)</name>
        <dbReference type="ChEBI" id="CHEBI:29105"/>
        <note>catalytic</note>
    </ligand>
</feature>
<dbReference type="EMBL" id="MCGR01000005">
    <property type="protein sequence ID" value="ORY89696.1"/>
    <property type="molecule type" value="Genomic_DNA"/>
</dbReference>
<evidence type="ECO:0000256" key="8">
    <source>
        <dbReference type="ARBA" id="ARBA00023049"/>
    </source>
</evidence>
<dbReference type="Proteomes" id="UP000193467">
    <property type="component" value="Unassembled WGS sequence"/>
</dbReference>
<dbReference type="FunFam" id="3.30.2010.30:FF:000001">
    <property type="entry name" value="Leukotriene A(4) hydrolase"/>
    <property type="match status" value="1"/>
</dbReference>
<dbReference type="FunFam" id="2.60.40.1730:FF:000004">
    <property type="entry name" value="Leukotriene A(4) hydrolase"/>
    <property type="match status" value="1"/>
</dbReference>
<name>A0A1Y2FZT4_9BASI</name>
<evidence type="ECO:0000256" key="4">
    <source>
        <dbReference type="ARBA" id="ARBA00022670"/>
    </source>
</evidence>
<dbReference type="PANTHER" id="PTHR45726">
    <property type="entry name" value="LEUKOTRIENE A-4 HYDROLASE"/>
    <property type="match status" value="1"/>
</dbReference>
<dbReference type="Pfam" id="PF01433">
    <property type="entry name" value="Peptidase_M1"/>
    <property type="match status" value="1"/>
</dbReference>
<evidence type="ECO:0000256" key="10">
    <source>
        <dbReference type="PIRSR" id="PIRSR634015-3"/>
    </source>
</evidence>
<dbReference type="Gene3D" id="1.25.40.320">
    <property type="entry name" value="Peptidase M1, leukotriene A4 hydrolase/aminopeptidase C-terminal domain"/>
    <property type="match status" value="1"/>
</dbReference>
<comment type="subcellular location">
    <subcellularLocation>
        <location evidence="1">Cytoplasm</location>
    </subcellularLocation>
</comment>
<evidence type="ECO:0000256" key="5">
    <source>
        <dbReference type="ARBA" id="ARBA00022723"/>
    </source>
</evidence>
<protein>
    <submittedName>
        <fullName evidence="12">Peptidase family M1-domain-containing protein</fullName>
    </submittedName>
</protein>
<dbReference type="CDD" id="cd09599">
    <property type="entry name" value="M1_LTA4H"/>
    <property type="match status" value="1"/>
</dbReference>
<feature type="binding site" evidence="10">
    <location>
        <position position="305"/>
    </location>
    <ligand>
        <name>Zn(2+)</name>
        <dbReference type="ChEBI" id="CHEBI:29105"/>
        <note>catalytic</note>
    </ligand>
</feature>
<reference evidence="12 13" key="1">
    <citation type="submission" date="2016-07" db="EMBL/GenBank/DDBJ databases">
        <title>Pervasive Adenine N6-methylation of Active Genes in Fungi.</title>
        <authorList>
            <consortium name="DOE Joint Genome Institute"/>
            <person name="Mondo S.J."/>
            <person name="Dannebaum R.O."/>
            <person name="Kuo R.C."/>
            <person name="Labutti K."/>
            <person name="Haridas S."/>
            <person name="Kuo A."/>
            <person name="Salamov A."/>
            <person name="Ahrendt S.R."/>
            <person name="Lipzen A."/>
            <person name="Sullivan W."/>
            <person name="Andreopoulos W.B."/>
            <person name="Clum A."/>
            <person name="Lindquist E."/>
            <person name="Daum C."/>
            <person name="Ramamoorthy G.K."/>
            <person name="Gryganskyi A."/>
            <person name="Culley D."/>
            <person name="Magnuson J.K."/>
            <person name="James T.Y."/>
            <person name="O'Malley M.A."/>
            <person name="Stajich J.E."/>
            <person name="Spatafora J.W."/>
            <person name="Visel A."/>
            <person name="Grigoriev I.V."/>
        </authorList>
    </citation>
    <scope>NUCLEOTIDE SEQUENCE [LARGE SCALE GENOMIC DNA]</scope>
    <source>
        <strain evidence="12 13">62-1032</strain>
    </source>
</reference>
<dbReference type="GO" id="GO:0004177">
    <property type="term" value="F:aminopeptidase activity"/>
    <property type="evidence" value="ECO:0007669"/>
    <property type="project" value="TreeGrafter"/>
</dbReference>
<dbReference type="Pfam" id="PF17900">
    <property type="entry name" value="Peptidase_M1_N"/>
    <property type="match status" value="1"/>
</dbReference>
<comment type="similarity">
    <text evidence="2">Belongs to the peptidase M1 family.</text>
</comment>
<dbReference type="SMART" id="SM01263">
    <property type="entry name" value="Leuk-A4-hydro_C"/>
    <property type="match status" value="1"/>
</dbReference>
<dbReference type="SUPFAM" id="SSF48371">
    <property type="entry name" value="ARM repeat"/>
    <property type="match status" value="1"/>
</dbReference>
<dbReference type="InterPro" id="IPR016024">
    <property type="entry name" value="ARM-type_fold"/>
</dbReference>
<feature type="binding site" evidence="10">
    <location>
        <position position="328"/>
    </location>
    <ligand>
        <name>Zn(2+)</name>
        <dbReference type="ChEBI" id="CHEBI:29105"/>
        <note>catalytic</note>
    </ligand>
</feature>
<keyword evidence="6" id="KW-0378">Hydrolase</keyword>
<dbReference type="SUPFAM" id="SSF63737">
    <property type="entry name" value="Leukotriene A4 hydrolase N-terminal domain"/>
    <property type="match status" value="1"/>
</dbReference>
<organism evidence="12 13">
    <name type="scientific">Leucosporidium creatinivorum</name>
    <dbReference type="NCBI Taxonomy" id="106004"/>
    <lineage>
        <taxon>Eukaryota</taxon>
        <taxon>Fungi</taxon>
        <taxon>Dikarya</taxon>
        <taxon>Basidiomycota</taxon>
        <taxon>Pucciniomycotina</taxon>
        <taxon>Microbotryomycetes</taxon>
        <taxon>Leucosporidiales</taxon>
        <taxon>Leucosporidium</taxon>
    </lineage>
</organism>
<evidence type="ECO:0000259" key="11">
    <source>
        <dbReference type="SMART" id="SM01263"/>
    </source>
</evidence>
<dbReference type="Gene3D" id="1.10.390.10">
    <property type="entry name" value="Neutral Protease Domain 2"/>
    <property type="match status" value="1"/>
</dbReference>
<dbReference type="InterPro" id="IPR038502">
    <property type="entry name" value="M1_LTA-4_hydro/amino_C_sf"/>
</dbReference>
<dbReference type="InterPro" id="IPR014782">
    <property type="entry name" value="Peptidase_M1_dom"/>
</dbReference>
<evidence type="ECO:0000313" key="12">
    <source>
        <dbReference type="EMBL" id="ORY89696.1"/>
    </source>
</evidence>
<evidence type="ECO:0000256" key="7">
    <source>
        <dbReference type="ARBA" id="ARBA00022833"/>
    </source>
</evidence>
<gene>
    <name evidence="12" type="ORF">BCR35DRAFT_300122</name>
</gene>
<evidence type="ECO:0000256" key="9">
    <source>
        <dbReference type="PIRSR" id="PIRSR634015-1"/>
    </source>
</evidence>
<evidence type="ECO:0000256" key="6">
    <source>
        <dbReference type="ARBA" id="ARBA00022801"/>
    </source>
</evidence>
<accession>A0A1Y2FZT4</accession>
<dbReference type="InterPro" id="IPR001930">
    <property type="entry name" value="Peptidase_M1"/>
</dbReference>
<keyword evidence="4" id="KW-0645">Protease</keyword>
<dbReference type="PANTHER" id="PTHR45726:SF3">
    <property type="entry name" value="LEUKOTRIENE A-4 HYDROLASE"/>
    <property type="match status" value="1"/>
</dbReference>
<dbReference type="Pfam" id="PF09127">
    <property type="entry name" value="Leuk-A4-hydro_C"/>
    <property type="match status" value="1"/>
</dbReference>
<keyword evidence="13" id="KW-1185">Reference proteome</keyword>
<dbReference type="InterPro" id="IPR049980">
    <property type="entry name" value="LTA4H_cat"/>
</dbReference>
<dbReference type="FunFam" id="1.25.40.320:FF:000001">
    <property type="entry name" value="Leukotriene A(4) hydrolase"/>
    <property type="match status" value="1"/>
</dbReference>
<dbReference type="FunCoup" id="A0A1Y2FZT4">
    <property type="interactions" value="584"/>
</dbReference>
<dbReference type="OrthoDB" id="79562at2759"/>
<dbReference type="InterPro" id="IPR015211">
    <property type="entry name" value="Peptidase_M1_C"/>
</dbReference>
<keyword evidence="3" id="KW-0963">Cytoplasm</keyword>
<dbReference type="GO" id="GO:0008270">
    <property type="term" value="F:zinc ion binding"/>
    <property type="evidence" value="ECO:0007669"/>
    <property type="project" value="InterPro"/>
</dbReference>
<dbReference type="AlphaFoldDB" id="A0A1Y2FZT4"/>
<dbReference type="STRING" id="106004.A0A1Y2FZT4"/>
<feature type="active site" description="Proton donor" evidence="9">
    <location>
        <position position="394"/>
    </location>
</feature>
<dbReference type="PRINTS" id="PR00756">
    <property type="entry name" value="ALADIPTASE"/>
</dbReference>
<feature type="domain" description="Peptidase M1 leukotriene A4 hydrolase/aminopeptidase C-terminal" evidence="11">
    <location>
        <begin position="479"/>
        <end position="620"/>
    </location>
</feature>
<dbReference type="GO" id="GO:0005829">
    <property type="term" value="C:cytosol"/>
    <property type="evidence" value="ECO:0007669"/>
    <property type="project" value="TreeGrafter"/>
</dbReference>
<evidence type="ECO:0000256" key="2">
    <source>
        <dbReference type="ARBA" id="ARBA00010136"/>
    </source>
</evidence>
<dbReference type="InterPro" id="IPR034015">
    <property type="entry name" value="M1_LTA4H"/>
</dbReference>
<dbReference type="GO" id="GO:0004301">
    <property type="term" value="F:epoxide hydrolase activity"/>
    <property type="evidence" value="ECO:0007669"/>
    <property type="project" value="TreeGrafter"/>
</dbReference>